<organism evidence="3 4">
    <name type="scientific">Clostridium paraputrificum</name>
    <dbReference type="NCBI Taxonomy" id="29363"/>
    <lineage>
        <taxon>Bacteria</taxon>
        <taxon>Bacillati</taxon>
        <taxon>Bacillota</taxon>
        <taxon>Clostridia</taxon>
        <taxon>Eubacteriales</taxon>
        <taxon>Clostridiaceae</taxon>
        <taxon>Clostridium</taxon>
    </lineage>
</organism>
<dbReference type="InterPro" id="IPR008969">
    <property type="entry name" value="CarboxyPept-like_regulatory"/>
</dbReference>
<dbReference type="PANTHER" id="PTHR34819:SF3">
    <property type="entry name" value="CELL SURFACE PROTEIN"/>
    <property type="match status" value="1"/>
</dbReference>
<dbReference type="SUPFAM" id="SSF49464">
    <property type="entry name" value="Carboxypeptidase regulatory domain-like"/>
    <property type="match status" value="1"/>
</dbReference>
<dbReference type="NCBIfam" id="TIGR01451">
    <property type="entry name" value="B_ant_repeat"/>
    <property type="match status" value="1"/>
</dbReference>
<reference evidence="3 4" key="1">
    <citation type="submission" date="2016-06" db="EMBL/GenBank/DDBJ databases">
        <authorList>
            <person name="Kjaerup R.B."/>
            <person name="Dalgaard T.S."/>
            <person name="Juul-Madsen H.R."/>
        </authorList>
    </citation>
    <scope>NUCLEOTIDE SEQUENCE [LARGE SCALE GENOMIC DNA]</scope>
    <source>
        <strain evidence="3 4">373-A1</strain>
    </source>
</reference>
<evidence type="ECO:0000259" key="2">
    <source>
        <dbReference type="Pfam" id="PF01345"/>
    </source>
</evidence>
<feature type="compositionally biased region" description="Low complexity" evidence="1">
    <location>
        <begin position="493"/>
        <end position="516"/>
    </location>
</feature>
<dbReference type="SUPFAM" id="SSF49401">
    <property type="entry name" value="Bacterial adhesins"/>
    <property type="match status" value="1"/>
</dbReference>
<accession>A0A1B8RRP7</accession>
<dbReference type="InterPro" id="IPR047589">
    <property type="entry name" value="DUF11_rpt"/>
</dbReference>
<evidence type="ECO:0000256" key="1">
    <source>
        <dbReference type="SAM" id="MobiDB-lite"/>
    </source>
</evidence>
<feature type="region of interest" description="Disordered" evidence="1">
    <location>
        <begin position="493"/>
        <end position="521"/>
    </location>
</feature>
<dbReference type="InterPro" id="IPR013783">
    <property type="entry name" value="Ig-like_fold"/>
</dbReference>
<dbReference type="Pfam" id="PF01391">
    <property type="entry name" value="Collagen"/>
    <property type="match status" value="1"/>
</dbReference>
<keyword evidence="4" id="KW-1185">Reference proteome</keyword>
<name>A0A1B8RRP7_9CLOT</name>
<evidence type="ECO:0000313" key="3">
    <source>
        <dbReference type="EMBL" id="OBY11482.1"/>
    </source>
</evidence>
<comment type="caution">
    <text evidence="3">The sequence shown here is derived from an EMBL/GenBank/DDBJ whole genome shotgun (WGS) entry which is preliminary data.</text>
</comment>
<dbReference type="RefSeq" id="WP_065254446.1">
    <property type="nucleotide sequence ID" value="NZ_CABJAZ010000002.1"/>
</dbReference>
<gene>
    <name evidence="3" type="ORF">CP373A1_05900</name>
</gene>
<dbReference type="OrthoDB" id="21834at2"/>
<dbReference type="PANTHER" id="PTHR34819">
    <property type="entry name" value="LARGE CYSTEINE-RICH PERIPLASMIC PROTEIN OMCB"/>
    <property type="match status" value="1"/>
</dbReference>
<dbReference type="Gene3D" id="2.60.40.740">
    <property type="match status" value="1"/>
</dbReference>
<proteinExistence type="predicted"/>
<dbReference type="Proteomes" id="UP000092714">
    <property type="component" value="Unassembled WGS sequence"/>
</dbReference>
<feature type="domain" description="DUF11" evidence="2">
    <location>
        <begin position="358"/>
        <end position="473"/>
    </location>
</feature>
<dbReference type="AlphaFoldDB" id="A0A1B8RRP7"/>
<dbReference type="InterPro" id="IPR001434">
    <property type="entry name" value="OmcB-like_DUF11"/>
</dbReference>
<evidence type="ECO:0000313" key="4">
    <source>
        <dbReference type="Proteomes" id="UP000092714"/>
    </source>
</evidence>
<dbReference type="Gene3D" id="2.60.120.260">
    <property type="entry name" value="Galactose-binding domain-like"/>
    <property type="match status" value="1"/>
</dbReference>
<dbReference type="Gene3D" id="2.60.40.10">
    <property type="entry name" value="Immunoglobulins"/>
    <property type="match status" value="1"/>
</dbReference>
<dbReference type="InterPro" id="IPR008966">
    <property type="entry name" value="Adhesion_dom_sf"/>
</dbReference>
<dbReference type="Pfam" id="PF01345">
    <property type="entry name" value="DUF11"/>
    <property type="match status" value="1"/>
</dbReference>
<protein>
    <recommendedName>
        <fullName evidence="2">DUF11 domain-containing protein</fullName>
    </recommendedName>
</protein>
<dbReference type="EMBL" id="MAPZ01000014">
    <property type="protein sequence ID" value="OBY11482.1"/>
    <property type="molecule type" value="Genomic_DNA"/>
</dbReference>
<dbReference type="InterPro" id="IPR051172">
    <property type="entry name" value="Chlamydia_OmcB"/>
</dbReference>
<sequence length="671" mass="72878">MNITGSVVFNINSQPNEASGNQPIKGVPVAIQVRGDTNIEGTFVGKGIVVLTNSDGNFAFRDVPKGSYRIVEAAGYTGEISNSGNWNSSKSISVTPNDPDIDLITSPPRGANRVNSLSPNTVYVNVSNSNISNVKFVDAPVEDIYLELNNYVTIGNNLITAGNYGDFGILPNGTPVDTSPITVPYSDFITTFKYVRYVYFKPNDGEYSISNTITNTNFGTWFNVSDHTTGDESGRMMIVNGSNPNQSIFTTTVTVEPNTNYVFSTWVMNIDSEPNSVLPELRVIVRSNTEFLFNQPLSSTLRVTRIPTWRQVGATFNSGNNRRLTVSFISEGGPAGGNDYLIDDIRLLQLQGAPVTNIQKSVDRIIASTGDTIRYTIIFKNSSIQQLTNVIFKDIVPEGVTIVPNTLIINNVQLDESNINSGISLRDINARETITISFEVRVNSHVRNGYTISNNAGITYTFRDSTGSNRTITTTSNTVHTIIINTNCPVCPAGPQGERGPQGPQGEAGPVGPQGEMGPRGEIGPRGPQGIPGEKCIHDYLFVNTPYCKCIEGKELIPLMNNIQVKGTAITHREGRPIIILSPGKSYLISCNLTASICDLSCTNEINIIFLLNGRPYPGMSSQSIYSKNQWVTITGNSIIKANEDVLGIALVNASSCCIKLRDVNITIIEI</sequence>
<dbReference type="InterPro" id="IPR008160">
    <property type="entry name" value="Collagen"/>
</dbReference>